<evidence type="ECO:0000256" key="1">
    <source>
        <dbReference type="ARBA" id="ARBA00004123"/>
    </source>
</evidence>
<keyword evidence="4" id="KW-0238">DNA-binding</keyword>
<dbReference type="InterPro" id="IPR045125">
    <property type="entry name" value="Sub1/Tcp4-like"/>
</dbReference>
<feature type="compositionally biased region" description="Basic residues" evidence="7">
    <location>
        <begin position="1"/>
        <end position="10"/>
    </location>
</feature>
<evidence type="ECO:0000313" key="9">
    <source>
        <dbReference type="EMBL" id="RAK73756.1"/>
    </source>
</evidence>
<dbReference type="Gene3D" id="2.30.31.10">
    <property type="entry name" value="Transcriptional Coactivator Pc4, Chain A"/>
    <property type="match status" value="1"/>
</dbReference>
<dbReference type="RefSeq" id="XP_040797766.1">
    <property type="nucleotide sequence ID" value="XM_040942473.1"/>
</dbReference>
<feature type="region of interest" description="Disordered" evidence="7">
    <location>
        <begin position="1"/>
        <end position="41"/>
    </location>
</feature>
<comment type="subcellular location">
    <subcellularLocation>
        <location evidence="1">Nucleus</location>
    </subcellularLocation>
</comment>
<comment type="similarity">
    <text evidence="2">Belongs to the transcriptional coactivator PC4 family.</text>
</comment>
<dbReference type="Pfam" id="PF02229">
    <property type="entry name" value="PC4"/>
    <property type="match status" value="1"/>
</dbReference>
<dbReference type="GO" id="GO:0060261">
    <property type="term" value="P:positive regulation of transcription initiation by RNA polymerase II"/>
    <property type="evidence" value="ECO:0007669"/>
    <property type="project" value="InterPro"/>
</dbReference>
<feature type="compositionally biased region" description="Polar residues" evidence="7">
    <location>
        <begin position="32"/>
        <end position="41"/>
    </location>
</feature>
<dbReference type="GeneID" id="63859806"/>
<protein>
    <submittedName>
        <fullName evidence="9">Putative RNA polymerase II transcriptional coactivator</fullName>
    </submittedName>
</protein>
<evidence type="ECO:0000313" key="10">
    <source>
        <dbReference type="Proteomes" id="UP000249789"/>
    </source>
</evidence>
<dbReference type="OrthoDB" id="2505440at2759"/>
<keyword evidence="5" id="KW-0804">Transcription</keyword>
<keyword evidence="10" id="KW-1185">Reference proteome</keyword>
<feature type="region of interest" description="Disordered" evidence="7">
    <location>
        <begin position="121"/>
        <end position="166"/>
    </location>
</feature>
<dbReference type="EMBL" id="KZ824676">
    <property type="protein sequence ID" value="RAK73756.1"/>
    <property type="molecule type" value="Genomic_DNA"/>
</dbReference>
<name>A0A8G1VW20_9EURO</name>
<keyword evidence="6" id="KW-0539">Nucleus</keyword>
<accession>A0A8G1VW20</accession>
<reference evidence="9 10" key="1">
    <citation type="submission" date="2018-02" db="EMBL/GenBank/DDBJ databases">
        <title>The genomes of Aspergillus section Nigri reveals drivers in fungal speciation.</title>
        <authorList>
            <consortium name="DOE Joint Genome Institute"/>
            <person name="Vesth T.C."/>
            <person name="Nybo J."/>
            <person name="Theobald S."/>
            <person name="Brandl J."/>
            <person name="Frisvad J.C."/>
            <person name="Nielsen K.F."/>
            <person name="Lyhne E.K."/>
            <person name="Kogle M.E."/>
            <person name="Kuo A."/>
            <person name="Riley R."/>
            <person name="Clum A."/>
            <person name="Nolan M."/>
            <person name="Lipzen A."/>
            <person name="Salamov A."/>
            <person name="Henrissat B."/>
            <person name="Wiebenga A."/>
            <person name="De vries R.P."/>
            <person name="Grigoriev I.V."/>
            <person name="Mortensen U.H."/>
            <person name="Andersen M.R."/>
            <person name="Baker S.E."/>
        </authorList>
    </citation>
    <scope>NUCLEOTIDE SEQUENCE [LARGE SCALE GENOMIC DNA]</scope>
    <source>
        <strain evidence="9 10">CBS 313.89</strain>
    </source>
</reference>
<dbReference type="InterPro" id="IPR003173">
    <property type="entry name" value="PC4_C"/>
</dbReference>
<evidence type="ECO:0000256" key="2">
    <source>
        <dbReference type="ARBA" id="ARBA00009001"/>
    </source>
</evidence>
<dbReference type="GO" id="GO:0003713">
    <property type="term" value="F:transcription coactivator activity"/>
    <property type="evidence" value="ECO:0007669"/>
    <property type="project" value="InterPro"/>
</dbReference>
<dbReference type="GO" id="GO:0005634">
    <property type="term" value="C:nucleus"/>
    <property type="evidence" value="ECO:0007669"/>
    <property type="project" value="UniProtKB-SubCell"/>
</dbReference>
<evidence type="ECO:0000256" key="6">
    <source>
        <dbReference type="ARBA" id="ARBA00023242"/>
    </source>
</evidence>
<dbReference type="GO" id="GO:0003677">
    <property type="term" value="F:DNA binding"/>
    <property type="evidence" value="ECO:0007669"/>
    <property type="project" value="UniProtKB-KW"/>
</dbReference>
<evidence type="ECO:0000259" key="8">
    <source>
        <dbReference type="Pfam" id="PF02229"/>
    </source>
</evidence>
<evidence type="ECO:0000256" key="7">
    <source>
        <dbReference type="SAM" id="MobiDB-lite"/>
    </source>
</evidence>
<dbReference type="SUPFAM" id="SSF54447">
    <property type="entry name" value="ssDNA-binding transcriptional regulator domain"/>
    <property type="match status" value="1"/>
</dbReference>
<proteinExistence type="inferred from homology"/>
<dbReference type="VEuPathDB" id="FungiDB:BO72DRAFT_411955"/>
<gene>
    <name evidence="9" type="ORF">BO72DRAFT_411955</name>
</gene>
<dbReference type="Proteomes" id="UP000249789">
    <property type="component" value="Unassembled WGS sequence"/>
</dbReference>
<feature type="domain" description="Transcriptional coactivator p15 (PC4) C-terminal" evidence="8">
    <location>
        <begin position="54"/>
        <end position="103"/>
    </location>
</feature>
<organism evidence="9 10">
    <name type="scientific">Aspergillus fijiensis CBS 313.89</name>
    <dbReference type="NCBI Taxonomy" id="1448319"/>
    <lineage>
        <taxon>Eukaryota</taxon>
        <taxon>Fungi</taxon>
        <taxon>Dikarya</taxon>
        <taxon>Ascomycota</taxon>
        <taxon>Pezizomycotina</taxon>
        <taxon>Eurotiomycetes</taxon>
        <taxon>Eurotiomycetidae</taxon>
        <taxon>Eurotiales</taxon>
        <taxon>Aspergillaceae</taxon>
        <taxon>Aspergillus</taxon>
    </lineage>
</organism>
<dbReference type="AlphaFoldDB" id="A0A8G1VW20"/>
<sequence>MTSRVKKHTLGHNDSPQTTEHRQSKRAKSDNTEQPNETQYTALPKLDMSGDNYWDLSKSRRVTVSNFRGKAMVNIREYYEKDGHELPGKKGISLPIEQYARLVTLLPDIELAIKAHGESVPRPLYDNENVQSSANEEAIGEVNAPASSESPRMNIEATSDEDSGEE</sequence>
<dbReference type="InterPro" id="IPR009044">
    <property type="entry name" value="ssDNA-bd_transcriptional_reg"/>
</dbReference>
<keyword evidence="3" id="KW-0805">Transcription regulation</keyword>
<evidence type="ECO:0000256" key="5">
    <source>
        <dbReference type="ARBA" id="ARBA00023163"/>
    </source>
</evidence>
<evidence type="ECO:0000256" key="4">
    <source>
        <dbReference type="ARBA" id="ARBA00023125"/>
    </source>
</evidence>
<dbReference type="PANTHER" id="PTHR13215">
    <property type="entry name" value="RNA POLYMERASE II TRANSCRIPTIONAL COACTIVATOR"/>
    <property type="match status" value="1"/>
</dbReference>
<feature type="compositionally biased region" description="Basic and acidic residues" evidence="7">
    <location>
        <begin position="19"/>
        <end position="31"/>
    </location>
</feature>
<evidence type="ECO:0000256" key="3">
    <source>
        <dbReference type="ARBA" id="ARBA00023015"/>
    </source>
</evidence>